<name>D7U5Q7_VITVI</name>
<reference evidence="2" key="1">
    <citation type="journal article" date="2007" name="Nature">
        <title>The grapevine genome sequence suggests ancestral hexaploidization in major angiosperm phyla.</title>
        <authorList>
            <consortium name="The French-Italian Public Consortium for Grapevine Genome Characterization."/>
            <person name="Jaillon O."/>
            <person name="Aury J.-M."/>
            <person name="Noel B."/>
            <person name="Policriti A."/>
            <person name="Clepet C."/>
            <person name="Casagrande A."/>
            <person name="Choisne N."/>
            <person name="Aubourg S."/>
            <person name="Vitulo N."/>
            <person name="Jubin C."/>
            <person name="Vezzi A."/>
            <person name="Legeai F."/>
            <person name="Hugueney P."/>
            <person name="Dasilva C."/>
            <person name="Horner D."/>
            <person name="Mica E."/>
            <person name="Jublot D."/>
            <person name="Poulain J."/>
            <person name="Bruyere C."/>
            <person name="Billault A."/>
            <person name="Segurens B."/>
            <person name="Gouyvenoux M."/>
            <person name="Ugarte E."/>
            <person name="Cattonaro F."/>
            <person name="Anthouard V."/>
            <person name="Vico V."/>
            <person name="Del Fabbro C."/>
            <person name="Alaux M."/>
            <person name="Di Gaspero G."/>
            <person name="Dumas V."/>
            <person name="Felice N."/>
            <person name="Paillard S."/>
            <person name="Juman I."/>
            <person name="Moroldo M."/>
            <person name="Scalabrin S."/>
            <person name="Canaguier A."/>
            <person name="Le Clainche I."/>
            <person name="Malacrida G."/>
            <person name="Durand E."/>
            <person name="Pesole G."/>
            <person name="Laucou V."/>
            <person name="Chatelet P."/>
            <person name="Merdinoglu D."/>
            <person name="Delledonne M."/>
            <person name="Pezzotti M."/>
            <person name="Lecharny A."/>
            <person name="Scarpelli C."/>
            <person name="Artiguenave F."/>
            <person name="Pe M.E."/>
            <person name="Valle G."/>
            <person name="Morgante M."/>
            <person name="Caboche M."/>
            <person name="Adam-Blondon A.-F."/>
            <person name="Weissenbach J."/>
            <person name="Quetier F."/>
            <person name="Wincker P."/>
        </authorList>
    </citation>
    <scope>NUCLEOTIDE SEQUENCE [LARGE SCALE GENOMIC DNA]</scope>
    <source>
        <strain evidence="2">cv. Pinot noir / PN40024</strain>
    </source>
</reference>
<evidence type="ECO:0000313" key="1">
    <source>
        <dbReference type="EMBL" id="CBI38076.3"/>
    </source>
</evidence>
<gene>
    <name evidence="1" type="ordered locus">VIT_15s0045g00650</name>
</gene>
<accession>D7U5Q7</accession>
<dbReference type="HOGENOM" id="CLU_2692831_0_0_1"/>
<dbReference type="PaxDb" id="29760-VIT_15s0045g00650.t01"/>
<organism evidence="1 2">
    <name type="scientific">Vitis vinifera</name>
    <name type="common">Grape</name>
    <dbReference type="NCBI Taxonomy" id="29760"/>
    <lineage>
        <taxon>Eukaryota</taxon>
        <taxon>Viridiplantae</taxon>
        <taxon>Streptophyta</taxon>
        <taxon>Embryophyta</taxon>
        <taxon>Tracheophyta</taxon>
        <taxon>Spermatophyta</taxon>
        <taxon>Magnoliopsida</taxon>
        <taxon>eudicotyledons</taxon>
        <taxon>Gunneridae</taxon>
        <taxon>Pentapetalae</taxon>
        <taxon>rosids</taxon>
        <taxon>Vitales</taxon>
        <taxon>Vitaceae</taxon>
        <taxon>Viteae</taxon>
        <taxon>Vitis</taxon>
    </lineage>
</organism>
<proteinExistence type="predicted"/>
<dbReference type="EMBL" id="FN596510">
    <property type="protein sequence ID" value="CBI38076.3"/>
    <property type="molecule type" value="Genomic_DNA"/>
</dbReference>
<evidence type="ECO:0000313" key="2">
    <source>
        <dbReference type="Proteomes" id="UP000009183"/>
    </source>
</evidence>
<protein>
    <submittedName>
        <fullName evidence="1">Uncharacterized protein</fullName>
    </submittedName>
</protein>
<dbReference type="InParanoid" id="D7U5Q7"/>
<keyword evidence="2" id="KW-1185">Reference proteome</keyword>
<dbReference type="Proteomes" id="UP000009183">
    <property type="component" value="Chromosome 15"/>
</dbReference>
<dbReference type="AlphaFoldDB" id="D7U5Q7"/>
<sequence length="74" mass="9198">MGLWPLHWRRALEDHHNPYFFLLFLHILISKQNFQDSIFRHSILKIIFQVSSFRNLIFQHFVLKIIFRFPVFEI</sequence>